<dbReference type="InParanoid" id="A0A0L0HBP3"/>
<evidence type="ECO:0000313" key="2">
    <source>
        <dbReference type="EMBL" id="KNC98597.1"/>
    </source>
</evidence>
<keyword evidence="1" id="KW-1133">Transmembrane helix</keyword>
<reference evidence="2 3" key="1">
    <citation type="submission" date="2009-08" db="EMBL/GenBank/DDBJ databases">
        <title>The Genome Sequence of Spizellomyces punctatus strain DAOM BR117.</title>
        <authorList>
            <consortium name="The Broad Institute Genome Sequencing Platform"/>
            <person name="Russ C."/>
            <person name="Cuomo C."/>
            <person name="Shea T."/>
            <person name="Young S.K."/>
            <person name="Zeng Q."/>
            <person name="Koehrsen M."/>
            <person name="Haas B."/>
            <person name="Borodovsky M."/>
            <person name="Guigo R."/>
            <person name="Alvarado L."/>
            <person name="Berlin A."/>
            <person name="Bochicchio J."/>
            <person name="Borenstein D."/>
            <person name="Chapman S."/>
            <person name="Chen Z."/>
            <person name="Engels R."/>
            <person name="Freedman E."/>
            <person name="Gellesch M."/>
            <person name="Goldberg J."/>
            <person name="Griggs A."/>
            <person name="Gujja S."/>
            <person name="Heiman D."/>
            <person name="Hepburn T."/>
            <person name="Howarth C."/>
            <person name="Jen D."/>
            <person name="Larson L."/>
            <person name="Lewis B."/>
            <person name="Mehta T."/>
            <person name="Park D."/>
            <person name="Pearson M."/>
            <person name="Roberts A."/>
            <person name="Saif S."/>
            <person name="Shenoy N."/>
            <person name="Sisk P."/>
            <person name="Stolte C."/>
            <person name="Sykes S."/>
            <person name="Thomson T."/>
            <person name="Walk T."/>
            <person name="White J."/>
            <person name="Yandava C."/>
            <person name="Burger G."/>
            <person name="Gray M.W."/>
            <person name="Holland P.W.H."/>
            <person name="King N."/>
            <person name="Lang F.B.F."/>
            <person name="Roger A.J."/>
            <person name="Ruiz-Trillo I."/>
            <person name="Lander E."/>
            <person name="Nusbaum C."/>
        </authorList>
    </citation>
    <scope>NUCLEOTIDE SEQUENCE [LARGE SCALE GENOMIC DNA]</scope>
    <source>
        <strain evidence="2 3">DAOM BR117</strain>
    </source>
</reference>
<evidence type="ECO:0000313" key="3">
    <source>
        <dbReference type="Proteomes" id="UP000053201"/>
    </source>
</evidence>
<dbReference type="VEuPathDB" id="FungiDB:SPPG_06281"/>
<gene>
    <name evidence="2" type="ORF">SPPG_06281</name>
</gene>
<accession>A0A0L0HBP3</accession>
<keyword evidence="1" id="KW-0472">Membrane</keyword>
<evidence type="ECO:0000256" key="1">
    <source>
        <dbReference type="SAM" id="Phobius"/>
    </source>
</evidence>
<organism evidence="2 3">
    <name type="scientific">Spizellomyces punctatus (strain DAOM BR117)</name>
    <dbReference type="NCBI Taxonomy" id="645134"/>
    <lineage>
        <taxon>Eukaryota</taxon>
        <taxon>Fungi</taxon>
        <taxon>Fungi incertae sedis</taxon>
        <taxon>Chytridiomycota</taxon>
        <taxon>Chytridiomycota incertae sedis</taxon>
        <taxon>Chytridiomycetes</taxon>
        <taxon>Spizellomycetales</taxon>
        <taxon>Spizellomycetaceae</taxon>
        <taxon>Spizellomyces</taxon>
    </lineage>
</organism>
<dbReference type="EMBL" id="KQ257460">
    <property type="protein sequence ID" value="KNC98597.1"/>
    <property type="molecule type" value="Genomic_DNA"/>
</dbReference>
<name>A0A0L0HBP3_SPIPD</name>
<dbReference type="OrthoDB" id="10336267at2759"/>
<proteinExistence type="predicted"/>
<sequence>MAAIGRELDRHWFDIIGRALERRPQKPGLDVRESLLPAAPEINGVGYSGIPSHPGAAQIALFIVFAVVIVLSISLIWFVRVVDKYAIHHPNQRPGLVYEQVEATVPAQHTRVMPIPVPRLTSPGSIGPSASDTRLSDYLPPYTKGWHSGEVTVGDVVASGHYCQGSLATANTTVAAMDADEVNILPQGLPSYQDSVLASMEEERVREPCNCR</sequence>
<dbReference type="GeneID" id="27689604"/>
<dbReference type="RefSeq" id="XP_016606637.1">
    <property type="nucleotide sequence ID" value="XM_016754495.1"/>
</dbReference>
<feature type="transmembrane region" description="Helical" evidence="1">
    <location>
        <begin position="56"/>
        <end position="79"/>
    </location>
</feature>
<keyword evidence="3" id="KW-1185">Reference proteome</keyword>
<dbReference type="Proteomes" id="UP000053201">
    <property type="component" value="Unassembled WGS sequence"/>
</dbReference>
<protein>
    <submittedName>
        <fullName evidence="2">Uncharacterized protein</fullName>
    </submittedName>
</protein>
<keyword evidence="1" id="KW-0812">Transmembrane</keyword>
<dbReference type="AlphaFoldDB" id="A0A0L0HBP3"/>